<feature type="domain" description="Glycosyl transferase family 51" evidence="16">
    <location>
        <begin position="107"/>
        <end position="290"/>
    </location>
</feature>
<keyword evidence="18" id="KW-1185">Reference proteome</keyword>
<keyword evidence="2" id="KW-0378">Hydrolase</keyword>
<proteinExistence type="predicted"/>
<evidence type="ECO:0000256" key="11">
    <source>
        <dbReference type="ARBA" id="ARBA00023268"/>
    </source>
</evidence>
<organism evidence="17 18">
    <name type="scientific">Lacticaseibacillus saniviri JCM 17471 = DSM 24301</name>
    <dbReference type="NCBI Taxonomy" id="1293598"/>
    <lineage>
        <taxon>Bacteria</taxon>
        <taxon>Bacillati</taxon>
        <taxon>Bacillota</taxon>
        <taxon>Bacilli</taxon>
        <taxon>Lactobacillales</taxon>
        <taxon>Lactobacillaceae</taxon>
        <taxon>Lacticaseibacillus</taxon>
    </lineage>
</organism>
<gene>
    <name evidence="17" type="ORF">IV56_GL001739</name>
</gene>
<dbReference type="PANTHER" id="PTHR32282:SF32">
    <property type="entry name" value="PENICILLIN-BINDING PROTEIN 2A"/>
    <property type="match status" value="1"/>
</dbReference>
<protein>
    <submittedName>
        <fullName evidence="17">Penicillin-binding protein 1B</fullName>
    </submittedName>
</protein>
<evidence type="ECO:0000256" key="12">
    <source>
        <dbReference type="ARBA" id="ARBA00023316"/>
    </source>
</evidence>
<dbReference type="GO" id="GO:0006508">
    <property type="term" value="P:proteolysis"/>
    <property type="evidence" value="ECO:0007669"/>
    <property type="project" value="UniProtKB-KW"/>
</dbReference>
<keyword evidence="8" id="KW-0573">Peptidoglycan synthesis</keyword>
<evidence type="ECO:0000256" key="6">
    <source>
        <dbReference type="ARBA" id="ARBA00022692"/>
    </source>
</evidence>
<dbReference type="GO" id="GO:0009252">
    <property type="term" value="P:peptidoglycan biosynthetic process"/>
    <property type="evidence" value="ECO:0007669"/>
    <property type="project" value="UniProtKB-KW"/>
</dbReference>
<dbReference type="Pfam" id="PF00912">
    <property type="entry name" value="Transgly"/>
    <property type="match status" value="1"/>
</dbReference>
<dbReference type="InterPro" id="IPR050396">
    <property type="entry name" value="Glycosyltr_51/Transpeptidase"/>
</dbReference>
<dbReference type="GO" id="GO:0009002">
    <property type="term" value="F:serine-type D-Ala-D-Ala carboxypeptidase activity"/>
    <property type="evidence" value="ECO:0007669"/>
    <property type="project" value="UniProtKB-EC"/>
</dbReference>
<keyword evidence="7" id="KW-0133">Cell shape</keyword>
<keyword evidence="4" id="KW-0328">Glycosyltransferase</keyword>
<evidence type="ECO:0000256" key="9">
    <source>
        <dbReference type="ARBA" id="ARBA00022989"/>
    </source>
</evidence>
<keyword evidence="10 15" id="KW-0472">Membrane</keyword>
<comment type="catalytic activity">
    <reaction evidence="14">
        <text>[GlcNAc-(1-&gt;4)-Mur2Ac(oyl-L-Ala-gamma-D-Glu-L-Lys-D-Ala-D-Ala)](n)-di-trans,octa-cis-undecaprenyl diphosphate + beta-D-GlcNAc-(1-&gt;4)-Mur2Ac(oyl-L-Ala-gamma-D-Glu-L-Lys-D-Ala-D-Ala)-di-trans,octa-cis-undecaprenyl diphosphate = [GlcNAc-(1-&gt;4)-Mur2Ac(oyl-L-Ala-gamma-D-Glu-L-Lys-D-Ala-D-Ala)](n+1)-di-trans,octa-cis-undecaprenyl diphosphate + di-trans,octa-cis-undecaprenyl diphosphate + H(+)</text>
        <dbReference type="Rhea" id="RHEA:23708"/>
        <dbReference type="Rhea" id="RHEA-COMP:9602"/>
        <dbReference type="Rhea" id="RHEA-COMP:9603"/>
        <dbReference type="ChEBI" id="CHEBI:15378"/>
        <dbReference type="ChEBI" id="CHEBI:58405"/>
        <dbReference type="ChEBI" id="CHEBI:60033"/>
        <dbReference type="ChEBI" id="CHEBI:78435"/>
        <dbReference type="EC" id="2.4.99.28"/>
    </reaction>
</comment>
<dbReference type="Proteomes" id="UP000050969">
    <property type="component" value="Unassembled WGS sequence"/>
</dbReference>
<dbReference type="Gene3D" id="3.40.50.12800">
    <property type="match status" value="1"/>
</dbReference>
<evidence type="ECO:0000256" key="2">
    <source>
        <dbReference type="ARBA" id="ARBA00022645"/>
    </source>
</evidence>
<keyword evidence="1" id="KW-1003">Cell membrane</keyword>
<evidence type="ECO:0000256" key="15">
    <source>
        <dbReference type="SAM" id="Phobius"/>
    </source>
</evidence>
<dbReference type="Gene3D" id="3.40.710.10">
    <property type="entry name" value="DD-peptidase/beta-lactamase superfamily"/>
    <property type="match status" value="1"/>
</dbReference>
<dbReference type="STRING" id="1293598.IV56_GL001739"/>
<evidence type="ECO:0000256" key="1">
    <source>
        <dbReference type="ARBA" id="ARBA00022475"/>
    </source>
</evidence>
<evidence type="ECO:0000256" key="8">
    <source>
        <dbReference type="ARBA" id="ARBA00022984"/>
    </source>
</evidence>
<evidence type="ECO:0000256" key="5">
    <source>
        <dbReference type="ARBA" id="ARBA00022679"/>
    </source>
</evidence>
<evidence type="ECO:0000259" key="16">
    <source>
        <dbReference type="Pfam" id="PF00912"/>
    </source>
</evidence>
<keyword evidence="11" id="KW-0511">Multifunctional enzyme</keyword>
<dbReference type="GO" id="GO:0008360">
    <property type="term" value="P:regulation of cell shape"/>
    <property type="evidence" value="ECO:0007669"/>
    <property type="project" value="UniProtKB-KW"/>
</dbReference>
<comment type="caution">
    <text evidence="17">The sequence shown here is derived from an EMBL/GenBank/DDBJ whole genome shotgun (WGS) entry which is preliminary data.</text>
</comment>
<evidence type="ECO:0000256" key="7">
    <source>
        <dbReference type="ARBA" id="ARBA00022960"/>
    </source>
</evidence>
<dbReference type="PATRIC" id="fig|1293598.4.peg.1813"/>
<sequence length="817" mass="88833">MQNFKVWLAKHLARFFGAKKTRSHHNADANQSAAFYADVSLQTFKTVVYYIIGVAGVLFCLGLGLLTGYFAAIIDDTPVPTRAALSTTLHNVSQSSSLYFANDVKLSNVKTDLVRQNVDLNQMTPWVTKALVATEDSDFYQHHGVVPKAVVRAVFSDLTGVGSQTGGSTLTQQVVKMQFLSSETTFKRKAVEMMLALRLDHFFSKGEILQAYLNTATLGRNNKGQNIAGVQAAAEGLFGKTAKTLTLPEAAFIAGLPQSPSVYTPYTQSGALKKDLSAGVERQKTVLFRMYRANMLSKTEYNNAKNYDITKDFLPTGKATQSSQEYSYVYNMVNSEATVILAQQLAKEDGHSKAELNNDSSLNQQYTEQATELLTTKGYRVHSTINKQVYDAMQTVVNENKYSFGQTYTSTQINPETGDTEVVQSPVQNGSVLLDNATGAILGFVGGVDGGINHTYTTRSPGSTIKPLLVYGPAVENKLIGTQTMIADFKTNFKNNYNVTDFGGQIQNRFIPAKEALAESYNIPAVNLYQKLRETVNVKPYIDKMGITTLTKNDYSQLGLALGGTDYGVTVQEQASAFSTFARGGTHTDAYVIDAILDPAGNAVYKHKGKTTRVFSPSTSYIMSNMLKGVVTDGTASSLNYQLNFNTDNLIGKTGTSNEYKDIWFIGSTPGVTLASWMGYDNADGRSYNLNESASETNLAYWAKLANASYKLLPNQFKLGSTMERPAGVKSVSVNKQTGQKPGNVTVDGSTYTVNGDSVTGLYNDWEPGVTTANFGIGGTTANYHAFWSRYYGGYYTDATQNYGLVTTEASAVGTAG</sequence>
<comment type="catalytic activity">
    <reaction evidence="13">
        <text>Preferential cleavage: (Ac)2-L-Lys-D-Ala-|-D-Ala. Also transpeptidation of peptidyl-alanyl moieties that are N-acyl substituents of D-alanine.</text>
        <dbReference type="EC" id="3.4.16.4"/>
    </reaction>
</comment>
<evidence type="ECO:0000256" key="4">
    <source>
        <dbReference type="ARBA" id="ARBA00022676"/>
    </source>
</evidence>
<keyword evidence="3" id="KW-0645">Protease</keyword>
<dbReference type="Gene3D" id="3.90.1310.40">
    <property type="match status" value="1"/>
</dbReference>
<dbReference type="AlphaFoldDB" id="A0A0R2MWW2"/>
<keyword evidence="5" id="KW-0808">Transferase</keyword>
<keyword evidence="6 15" id="KW-0812">Transmembrane</keyword>
<name>A0A0R2MWW2_9LACO</name>
<dbReference type="InterPro" id="IPR036950">
    <property type="entry name" value="PBP_transglycosylase"/>
</dbReference>
<dbReference type="GO" id="GO:0071555">
    <property type="term" value="P:cell wall organization"/>
    <property type="evidence" value="ECO:0007669"/>
    <property type="project" value="UniProtKB-KW"/>
</dbReference>
<dbReference type="InterPro" id="IPR023346">
    <property type="entry name" value="Lysozyme-like_dom_sf"/>
</dbReference>
<accession>A0A0R2MWW2</accession>
<reference evidence="17 18" key="1">
    <citation type="journal article" date="2015" name="Genome Announc.">
        <title>Expanding the biotechnology potential of lactobacilli through comparative genomics of 213 strains and associated genera.</title>
        <authorList>
            <person name="Sun Z."/>
            <person name="Harris H.M."/>
            <person name="McCann A."/>
            <person name="Guo C."/>
            <person name="Argimon S."/>
            <person name="Zhang W."/>
            <person name="Yang X."/>
            <person name="Jeffery I.B."/>
            <person name="Cooney J.C."/>
            <person name="Kagawa T.F."/>
            <person name="Liu W."/>
            <person name="Song Y."/>
            <person name="Salvetti E."/>
            <person name="Wrobel A."/>
            <person name="Rasinkangas P."/>
            <person name="Parkhill J."/>
            <person name="Rea M.C."/>
            <person name="O'Sullivan O."/>
            <person name="Ritari J."/>
            <person name="Douillard F.P."/>
            <person name="Paul Ross R."/>
            <person name="Yang R."/>
            <person name="Briner A.E."/>
            <person name="Felis G.E."/>
            <person name="de Vos W.M."/>
            <person name="Barrangou R."/>
            <person name="Klaenhammer T.R."/>
            <person name="Caufield P.W."/>
            <person name="Cui Y."/>
            <person name="Zhang H."/>
            <person name="O'Toole P.W."/>
        </authorList>
    </citation>
    <scope>NUCLEOTIDE SEQUENCE [LARGE SCALE GENOMIC DNA]</scope>
    <source>
        <strain evidence="17 18">DSM 24301</strain>
    </source>
</reference>
<dbReference type="EMBL" id="JQCE01000006">
    <property type="protein sequence ID" value="KRO17945.1"/>
    <property type="molecule type" value="Genomic_DNA"/>
</dbReference>
<evidence type="ECO:0000256" key="3">
    <source>
        <dbReference type="ARBA" id="ARBA00022670"/>
    </source>
</evidence>
<keyword evidence="12" id="KW-0961">Cell wall biogenesis/degradation</keyword>
<feature type="transmembrane region" description="Helical" evidence="15">
    <location>
        <begin position="47"/>
        <end position="72"/>
    </location>
</feature>
<dbReference type="GO" id="GO:0030288">
    <property type="term" value="C:outer membrane-bounded periplasmic space"/>
    <property type="evidence" value="ECO:0007669"/>
    <property type="project" value="TreeGrafter"/>
</dbReference>
<dbReference type="GO" id="GO:0008955">
    <property type="term" value="F:peptidoglycan glycosyltransferase activity"/>
    <property type="evidence" value="ECO:0007669"/>
    <property type="project" value="UniProtKB-EC"/>
</dbReference>
<evidence type="ECO:0000256" key="10">
    <source>
        <dbReference type="ARBA" id="ARBA00023136"/>
    </source>
</evidence>
<dbReference type="InterPro" id="IPR001264">
    <property type="entry name" value="Glyco_trans_51"/>
</dbReference>
<dbReference type="InterPro" id="IPR012338">
    <property type="entry name" value="Beta-lactam/transpept-like"/>
</dbReference>
<evidence type="ECO:0000256" key="13">
    <source>
        <dbReference type="ARBA" id="ARBA00034000"/>
    </source>
</evidence>
<keyword evidence="9 15" id="KW-1133">Transmembrane helix</keyword>
<dbReference type="SUPFAM" id="SSF53955">
    <property type="entry name" value="Lysozyme-like"/>
    <property type="match status" value="1"/>
</dbReference>
<dbReference type="SUPFAM" id="SSF56601">
    <property type="entry name" value="beta-lactamase/transpeptidase-like"/>
    <property type="match status" value="1"/>
</dbReference>
<evidence type="ECO:0000313" key="17">
    <source>
        <dbReference type="EMBL" id="KRO17945.1"/>
    </source>
</evidence>
<keyword evidence="2" id="KW-0121">Carboxypeptidase</keyword>
<dbReference type="Gene3D" id="1.10.3810.10">
    <property type="entry name" value="Biosynthetic peptidoglycan transglycosylase-like"/>
    <property type="match status" value="1"/>
</dbReference>
<evidence type="ECO:0000313" key="18">
    <source>
        <dbReference type="Proteomes" id="UP000050969"/>
    </source>
</evidence>
<evidence type="ECO:0000256" key="14">
    <source>
        <dbReference type="ARBA" id="ARBA00049902"/>
    </source>
</evidence>
<dbReference type="PANTHER" id="PTHR32282">
    <property type="entry name" value="BINDING PROTEIN TRANSPEPTIDASE, PUTATIVE-RELATED"/>
    <property type="match status" value="1"/>
</dbReference>